<dbReference type="InterPro" id="IPR009057">
    <property type="entry name" value="Homeodomain-like_sf"/>
</dbReference>
<dbReference type="InterPro" id="IPR011075">
    <property type="entry name" value="TetR_C"/>
</dbReference>
<proteinExistence type="predicted"/>
<organism evidence="6 7">
    <name type="scientific">Lentzea pudingi</name>
    <dbReference type="NCBI Taxonomy" id="1789439"/>
    <lineage>
        <taxon>Bacteria</taxon>
        <taxon>Bacillati</taxon>
        <taxon>Actinomycetota</taxon>
        <taxon>Actinomycetes</taxon>
        <taxon>Pseudonocardiales</taxon>
        <taxon>Pseudonocardiaceae</taxon>
        <taxon>Lentzea</taxon>
    </lineage>
</organism>
<evidence type="ECO:0000256" key="3">
    <source>
        <dbReference type="ARBA" id="ARBA00023163"/>
    </source>
</evidence>
<dbReference type="Proteomes" id="UP000597656">
    <property type="component" value="Unassembled WGS sequence"/>
</dbReference>
<dbReference type="Pfam" id="PF16925">
    <property type="entry name" value="TetR_C_13"/>
    <property type="match status" value="1"/>
</dbReference>
<reference evidence="7" key="1">
    <citation type="journal article" date="2019" name="Int. J. Syst. Evol. Microbiol.">
        <title>The Global Catalogue of Microorganisms (GCM) 10K type strain sequencing project: providing services to taxonomists for standard genome sequencing and annotation.</title>
        <authorList>
            <consortium name="The Broad Institute Genomics Platform"/>
            <consortium name="The Broad Institute Genome Sequencing Center for Infectious Disease"/>
            <person name="Wu L."/>
            <person name="Ma J."/>
        </authorList>
    </citation>
    <scope>NUCLEOTIDE SEQUENCE [LARGE SCALE GENOMIC DNA]</scope>
    <source>
        <strain evidence="7">CGMCC 4.7319</strain>
    </source>
</reference>
<evidence type="ECO:0000256" key="1">
    <source>
        <dbReference type="ARBA" id="ARBA00023015"/>
    </source>
</evidence>
<name>A0ABQ2HNM6_9PSEU</name>
<keyword evidence="1" id="KW-0805">Transcription regulation</keyword>
<dbReference type="Gene3D" id="1.10.10.60">
    <property type="entry name" value="Homeodomain-like"/>
    <property type="match status" value="1"/>
</dbReference>
<dbReference type="InterPro" id="IPR001647">
    <property type="entry name" value="HTH_TetR"/>
</dbReference>
<dbReference type="PROSITE" id="PS50977">
    <property type="entry name" value="HTH_TETR_2"/>
    <property type="match status" value="1"/>
</dbReference>
<feature type="domain" description="HTH tetR-type" evidence="5">
    <location>
        <begin position="9"/>
        <end position="69"/>
    </location>
</feature>
<dbReference type="EMBL" id="BMNC01000003">
    <property type="protein sequence ID" value="GGM87203.1"/>
    <property type="molecule type" value="Genomic_DNA"/>
</dbReference>
<evidence type="ECO:0000313" key="6">
    <source>
        <dbReference type="EMBL" id="GGM87203.1"/>
    </source>
</evidence>
<dbReference type="InterPro" id="IPR036271">
    <property type="entry name" value="Tet_transcr_reg_TetR-rel_C_sf"/>
</dbReference>
<sequence length="196" mass="20918">MTVIGRPRGFDADEALHAAMLVFWRQGYEGASLADLTGAMGITKTSMYAAFGNKEQLFRKALARYDEGPASYALRAVEKPTAREVATAFLTGSVHTTTQPGGPAGCLGVQGSLAAGDAGEPAREILAEWRTNGRQLLETRFRRAVDEGDLPPGTDARRLALFVMTVAFGIAVQAASGVSRTDLQEIADTALHHWPV</sequence>
<dbReference type="PROSITE" id="PS01081">
    <property type="entry name" value="HTH_TETR_1"/>
    <property type="match status" value="1"/>
</dbReference>
<dbReference type="InterPro" id="IPR023772">
    <property type="entry name" value="DNA-bd_HTH_TetR-type_CS"/>
</dbReference>
<evidence type="ECO:0000256" key="4">
    <source>
        <dbReference type="PROSITE-ProRule" id="PRU00335"/>
    </source>
</evidence>
<dbReference type="Gene3D" id="1.10.357.10">
    <property type="entry name" value="Tetracycline Repressor, domain 2"/>
    <property type="match status" value="1"/>
</dbReference>
<keyword evidence="7" id="KW-1185">Reference proteome</keyword>
<comment type="caution">
    <text evidence="6">The sequence shown here is derived from an EMBL/GenBank/DDBJ whole genome shotgun (WGS) entry which is preliminary data.</text>
</comment>
<dbReference type="PANTHER" id="PTHR47506:SF1">
    <property type="entry name" value="HTH-TYPE TRANSCRIPTIONAL REGULATOR YJDC"/>
    <property type="match status" value="1"/>
</dbReference>
<evidence type="ECO:0000259" key="5">
    <source>
        <dbReference type="PROSITE" id="PS50977"/>
    </source>
</evidence>
<evidence type="ECO:0000256" key="2">
    <source>
        <dbReference type="ARBA" id="ARBA00023125"/>
    </source>
</evidence>
<dbReference type="RefSeq" id="WP_229693307.1">
    <property type="nucleotide sequence ID" value="NZ_BMNC01000003.1"/>
</dbReference>
<gene>
    <name evidence="6" type="ORF">GCM10011609_24740</name>
</gene>
<evidence type="ECO:0000313" key="7">
    <source>
        <dbReference type="Proteomes" id="UP000597656"/>
    </source>
</evidence>
<protein>
    <submittedName>
        <fullName evidence="6">TetR family transcriptional regulator</fullName>
    </submittedName>
</protein>
<dbReference type="Pfam" id="PF00440">
    <property type="entry name" value="TetR_N"/>
    <property type="match status" value="1"/>
</dbReference>
<feature type="DNA-binding region" description="H-T-H motif" evidence="4">
    <location>
        <begin position="32"/>
        <end position="51"/>
    </location>
</feature>
<keyword evidence="3" id="KW-0804">Transcription</keyword>
<dbReference type="PANTHER" id="PTHR47506">
    <property type="entry name" value="TRANSCRIPTIONAL REGULATORY PROTEIN"/>
    <property type="match status" value="1"/>
</dbReference>
<accession>A0ABQ2HNM6</accession>
<keyword evidence="2 4" id="KW-0238">DNA-binding</keyword>
<dbReference type="SUPFAM" id="SSF46689">
    <property type="entry name" value="Homeodomain-like"/>
    <property type="match status" value="1"/>
</dbReference>
<dbReference type="SUPFAM" id="SSF48498">
    <property type="entry name" value="Tetracyclin repressor-like, C-terminal domain"/>
    <property type="match status" value="1"/>
</dbReference>